<dbReference type="AlphaFoldDB" id="A0A8S2DQ42"/>
<protein>
    <recommendedName>
        <fullName evidence="2">THAP9-like helix-turn-helix domain-containing protein</fullName>
    </recommendedName>
</protein>
<feature type="region of interest" description="Disordered" evidence="1">
    <location>
        <begin position="740"/>
        <end position="773"/>
    </location>
</feature>
<reference evidence="3" key="1">
    <citation type="submission" date="2021-02" db="EMBL/GenBank/DDBJ databases">
        <authorList>
            <person name="Nowell W R."/>
        </authorList>
    </citation>
    <scope>NUCLEOTIDE SEQUENCE</scope>
</reference>
<proteinExistence type="predicted"/>
<gene>
    <name evidence="3" type="ORF">OVA965_LOCUS13030</name>
    <name evidence="4" type="ORF">TMI583_LOCUS13034</name>
</gene>
<dbReference type="Pfam" id="PF12017">
    <property type="entry name" value="Tnp_P_element"/>
    <property type="match status" value="1"/>
</dbReference>
<accession>A0A8S2DQ42</accession>
<dbReference type="EMBL" id="CAJOBA010005358">
    <property type="protein sequence ID" value="CAF3741143.1"/>
    <property type="molecule type" value="Genomic_DNA"/>
</dbReference>
<dbReference type="Proteomes" id="UP000682733">
    <property type="component" value="Unassembled WGS sequence"/>
</dbReference>
<evidence type="ECO:0000313" key="3">
    <source>
        <dbReference type="EMBL" id="CAF0969640.1"/>
    </source>
</evidence>
<feature type="compositionally biased region" description="Acidic residues" evidence="1">
    <location>
        <begin position="747"/>
        <end position="773"/>
    </location>
</feature>
<name>A0A8S2DQ42_9BILA</name>
<evidence type="ECO:0000313" key="5">
    <source>
        <dbReference type="Proteomes" id="UP000677228"/>
    </source>
</evidence>
<evidence type="ECO:0000259" key="2">
    <source>
        <dbReference type="Pfam" id="PF12017"/>
    </source>
</evidence>
<dbReference type="Proteomes" id="UP000677228">
    <property type="component" value="Unassembled WGS sequence"/>
</dbReference>
<evidence type="ECO:0000313" key="4">
    <source>
        <dbReference type="EMBL" id="CAF3741143.1"/>
    </source>
</evidence>
<feature type="domain" description="THAP9-like helix-turn-helix" evidence="2">
    <location>
        <begin position="148"/>
        <end position="209"/>
    </location>
</feature>
<organism evidence="3 5">
    <name type="scientific">Didymodactylos carnosus</name>
    <dbReference type="NCBI Taxonomy" id="1234261"/>
    <lineage>
        <taxon>Eukaryota</taxon>
        <taxon>Metazoa</taxon>
        <taxon>Spiralia</taxon>
        <taxon>Gnathifera</taxon>
        <taxon>Rotifera</taxon>
        <taxon>Eurotatoria</taxon>
        <taxon>Bdelloidea</taxon>
        <taxon>Philodinida</taxon>
        <taxon>Philodinidae</taxon>
        <taxon>Didymodactylos</taxon>
    </lineage>
</organism>
<dbReference type="EMBL" id="CAJNOK010005352">
    <property type="protein sequence ID" value="CAF0969640.1"/>
    <property type="molecule type" value="Genomic_DNA"/>
</dbReference>
<sequence>MIFDTSRLPNDVFMLKNAEFFRFVQSLVGEGLCDLLRIQSINSTGILMSTDDVFDVFKLDSRQFDEMKEKHFFKLRNGQYVVKPGIASSLSFLTKLLKAKQEEQQSLTDDGDQQERTNDFINNHPLLKSLVSWYQHNDNDNNKNDCKHSFLKMFIDNITSNLSKPSNHFRYHDSVKKFAAALYILGGKQAYQFVRLNLYGSLPSLTTLNAIIMNTHLKIDEGNFRFDLLEQHFDSPNTKFCFLSEDCTGVIRKVKYDTTTNSFVGFTTPLKNGIPIPQYYKTESFEELKFWFDTIEKAPLLNVHMVQPIPSSSDERRVPIPFLLGAYGVTSKFTANDVLHRWMFIFENSFEKEIRIIGFSTDADNKYMRAMRLASGFFASLPHFKFHDHLHLFKIQLPSQWSWFYLRPQQLLLFFQDPIHLVTKWRNRLLSTTADLCLGQDRITMEHLRDILNSDQYTKLDHGLTKSDLNPKDRQNYSSSVKLVSNDLLNLLADRTDAHGTLVYLQSLKMIITAYIEKSTTITERLESSWCLVFVCRLWWSWTKNLKVSKPSKTTTVKTNKKMNSNGKYFITKPAYLSVEINAHNLLYLVLLVQQKQLPKEALNIYLFNSQACESTFRNTRSLSGAFSTIVNFTVNDFLRRSQKLSMLNKMKCDQSNESLLFPVHHKHRQDTHLLSTLHLEDIDELDIEQIILNAYYRAINLIQHSKISALLKERGIFALESLSNYVYKQLNTNSRLFDYSTQTTNDDSDELELDEDEDDADDTTNSDAEDNEELLESIGETGDNIDEEVMTSIKSTFSGINIVDKVSPHLNNSYFKIKINEDWQYLHKESACWILTDTKAHSSSDRLSRVIETGQNDQ</sequence>
<comment type="caution">
    <text evidence="3">The sequence shown here is derived from an EMBL/GenBank/DDBJ whole genome shotgun (WGS) entry which is preliminary data.</text>
</comment>
<dbReference type="InterPro" id="IPR021896">
    <property type="entry name" value="THAP9-like_HTH"/>
</dbReference>
<evidence type="ECO:0000256" key="1">
    <source>
        <dbReference type="SAM" id="MobiDB-lite"/>
    </source>
</evidence>